<evidence type="ECO:0000313" key="2">
    <source>
        <dbReference type="Proteomes" id="UP001235939"/>
    </source>
</evidence>
<sequence>MGSNPPYSPDIAPSDYHLFRSMAHGPQGFQNREEYENWLGECVALKPKLFNDGIHKLPKLWNIKYKKVGLEDHAITISSAAKYALYVFFVDREMRGVAGDPLAILHQTLQRWQRRHIHCT</sequence>
<evidence type="ECO:0000313" key="1">
    <source>
        <dbReference type="EMBL" id="UYV78177.1"/>
    </source>
</evidence>
<dbReference type="Gene3D" id="3.30.420.10">
    <property type="entry name" value="Ribonuclease H-like superfamily/Ribonuclease H"/>
    <property type="match status" value="1"/>
</dbReference>
<protein>
    <submittedName>
        <fullName evidence="1">Uncharacterized protein</fullName>
    </submittedName>
</protein>
<organism evidence="1 2">
    <name type="scientific">Cordylochernes scorpioides</name>
    <dbReference type="NCBI Taxonomy" id="51811"/>
    <lineage>
        <taxon>Eukaryota</taxon>
        <taxon>Metazoa</taxon>
        <taxon>Ecdysozoa</taxon>
        <taxon>Arthropoda</taxon>
        <taxon>Chelicerata</taxon>
        <taxon>Arachnida</taxon>
        <taxon>Pseudoscorpiones</taxon>
        <taxon>Cheliferoidea</taxon>
        <taxon>Chernetidae</taxon>
        <taxon>Cordylochernes</taxon>
    </lineage>
</organism>
<accession>A0ABY6LAK9</accession>
<name>A0ABY6LAK9_9ARAC</name>
<proteinExistence type="predicted"/>
<keyword evidence="2" id="KW-1185">Reference proteome</keyword>
<dbReference type="InterPro" id="IPR036397">
    <property type="entry name" value="RNaseH_sf"/>
</dbReference>
<dbReference type="Proteomes" id="UP001235939">
    <property type="component" value="Chromosome 16"/>
</dbReference>
<reference evidence="1 2" key="1">
    <citation type="submission" date="2022-01" db="EMBL/GenBank/DDBJ databases">
        <title>A chromosomal length assembly of Cordylochernes scorpioides.</title>
        <authorList>
            <person name="Zeh D."/>
            <person name="Zeh J."/>
        </authorList>
    </citation>
    <scope>NUCLEOTIDE SEQUENCE [LARGE SCALE GENOMIC DNA]</scope>
    <source>
        <strain evidence="1">IN4F17</strain>
        <tissue evidence="1">Whole Body</tissue>
    </source>
</reference>
<dbReference type="EMBL" id="CP092878">
    <property type="protein sequence ID" value="UYV78177.1"/>
    <property type="molecule type" value="Genomic_DNA"/>
</dbReference>
<gene>
    <name evidence="1" type="ORF">LAZ67_16000376</name>
</gene>